<organism evidence="12 13">
    <name type="scientific">Isosphaera pallida (strain ATCC 43644 / DSM 9630 / IS1B)</name>
    <dbReference type="NCBI Taxonomy" id="575540"/>
    <lineage>
        <taxon>Bacteria</taxon>
        <taxon>Pseudomonadati</taxon>
        <taxon>Planctomycetota</taxon>
        <taxon>Planctomycetia</taxon>
        <taxon>Isosphaerales</taxon>
        <taxon>Isosphaeraceae</taxon>
        <taxon>Isosphaera</taxon>
    </lineage>
</organism>
<comment type="similarity">
    <text evidence="2">Belongs to the asparagine synthetase family.</text>
</comment>
<dbReference type="AlphaFoldDB" id="E8R3L8"/>
<dbReference type="EC" id="6.3.5.4" evidence="3"/>
<dbReference type="GO" id="GO:0005829">
    <property type="term" value="C:cytosol"/>
    <property type="evidence" value="ECO:0007669"/>
    <property type="project" value="TreeGrafter"/>
</dbReference>
<evidence type="ECO:0000256" key="9">
    <source>
        <dbReference type="PIRSR" id="PIRSR001589-2"/>
    </source>
</evidence>
<keyword evidence="8" id="KW-0028">Amino-acid biosynthesis</keyword>
<keyword evidence="8" id="KW-0061">Asparagine biosynthesis</keyword>
<proteinExistence type="inferred from homology"/>
<dbReference type="InterPro" id="IPR051786">
    <property type="entry name" value="ASN_synthetase/amidase"/>
</dbReference>
<reference key="1">
    <citation type="submission" date="2010-11" db="EMBL/GenBank/DDBJ databases">
        <title>The complete sequence of chromosome of Isophaera pallida ATCC 43644.</title>
        <authorList>
            <consortium name="US DOE Joint Genome Institute (JGI-PGF)"/>
            <person name="Lucas S."/>
            <person name="Copeland A."/>
            <person name="Lapidus A."/>
            <person name="Bruce D."/>
            <person name="Goodwin L."/>
            <person name="Pitluck S."/>
            <person name="Kyrpides N."/>
            <person name="Mavromatis K."/>
            <person name="Pagani I."/>
            <person name="Ivanova N."/>
            <person name="Saunders E."/>
            <person name="Brettin T."/>
            <person name="Detter J.C."/>
            <person name="Han C."/>
            <person name="Tapia R."/>
            <person name="Land M."/>
            <person name="Hauser L."/>
            <person name="Markowitz V."/>
            <person name="Cheng J.-F."/>
            <person name="Hugenholtz P."/>
            <person name="Woyke T."/>
            <person name="Wu D."/>
            <person name="Eisen J.A."/>
        </authorList>
    </citation>
    <scope>NUCLEOTIDE SEQUENCE</scope>
    <source>
        <strain>ATCC 43644</strain>
    </source>
</reference>
<dbReference type="PIRSF" id="PIRSF001589">
    <property type="entry name" value="Asn_synthetase_glu-h"/>
    <property type="match status" value="1"/>
</dbReference>
<keyword evidence="13" id="KW-1185">Reference proteome</keyword>
<feature type="active site" description="For GATase activity" evidence="8">
    <location>
        <position position="2"/>
    </location>
</feature>
<dbReference type="InterPro" id="IPR029055">
    <property type="entry name" value="Ntn_hydrolases_N"/>
</dbReference>
<dbReference type="OrthoDB" id="9763290at2"/>
<dbReference type="InParanoid" id="E8R3L8"/>
<protein>
    <recommendedName>
        <fullName evidence="3">asparagine synthase (glutamine-hydrolyzing)</fullName>
        <ecNumber evidence="3">6.3.5.4</ecNumber>
    </recommendedName>
</protein>
<evidence type="ECO:0000256" key="6">
    <source>
        <dbReference type="ARBA" id="ARBA00022962"/>
    </source>
</evidence>
<evidence type="ECO:0000256" key="2">
    <source>
        <dbReference type="ARBA" id="ARBA00005752"/>
    </source>
</evidence>
<keyword evidence="6 8" id="KW-0315">Glutamine amidotransferase</keyword>
<sequence>MCGIAGFVDPPGQVRPRSQAQAILERMTRTLFRRGPDGQGFWIGGPAALGHRRLAIIDRAGGTQPMTNETGSLVVTYNGELYNELDLKPGLIQRGHRFATACDTETLLHLFEEEDIEFVRKLNGMYALALWDAPTQRLILARDPMGQKPLYWTLTPYGSFVFGSEPKALFEHPEVAREIDPDGLARYLVYEYLPAPFSIWRGLNKLPRASVLVWHWNARPDGPPCRPVITTLSGPPIQPARQHEAGRTPCDPSELRQRLITAAARHCRADVPVGVFLSGGVDSSSVAASVVDSGVFGRPDAVRTFSIGFDDPSFDERLHARAVAKALGTTHHERIFTAADLAALVPEVVNWLDEPFGDASILPTHLLCRFAREEVTVALGGDGADELMGGYPTFDAEPVARQFGRLPRPLRRLIQAGGAALPTRHTNFSFDFKVKRFLRGAIEPLPIPLRHQRWLGSFDGPELLDLLVNPPAVDVEAELVARGEALVGSSAWSEDPEAALLAWYQENYLAEDILFKVDRASMAVGLEVRAPFLDAEVLGWVQAIPAHFKRGKATLKRAMAGRLPRTILERPKKGFGLPVARWLREPGPLSDLADNLLSNQAIARRGWFRPDAVQRLLSEHRAGRADHRKPLWTLLALQLWANRWLPD</sequence>
<evidence type="ECO:0000256" key="5">
    <source>
        <dbReference type="ARBA" id="ARBA00022840"/>
    </source>
</evidence>
<dbReference type="CDD" id="cd01991">
    <property type="entry name" value="Asn_synthase_B_C"/>
    <property type="match status" value="1"/>
</dbReference>
<dbReference type="PANTHER" id="PTHR43284:SF1">
    <property type="entry name" value="ASPARAGINE SYNTHETASE"/>
    <property type="match status" value="1"/>
</dbReference>
<evidence type="ECO:0000313" key="12">
    <source>
        <dbReference type="EMBL" id="ADV61585.1"/>
    </source>
</evidence>
<evidence type="ECO:0000256" key="8">
    <source>
        <dbReference type="PIRSR" id="PIRSR001589-1"/>
    </source>
</evidence>
<feature type="binding site" evidence="9">
    <location>
        <position position="103"/>
    </location>
    <ligand>
        <name>L-glutamine</name>
        <dbReference type="ChEBI" id="CHEBI:58359"/>
    </ligand>
</feature>
<comment type="catalytic activity">
    <reaction evidence="7">
        <text>L-aspartate + L-glutamine + ATP + H2O = L-asparagine + L-glutamate + AMP + diphosphate + H(+)</text>
        <dbReference type="Rhea" id="RHEA:12228"/>
        <dbReference type="ChEBI" id="CHEBI:15377"/>
        <dbReference type="ChEBI" id="CHEBI:15378"/>
        <dbReference type="ChEBI" id="CHEBI:29985"/>
        <dbReference type="ChEBI" id="CHEBI:29991"/>
        <dbReference type="ChEBI" id="CHEBI:30616"/>
        <dbReference type="ChEBI" id="CHEBI:33019"/>
        <dbReference type="ChEBI" id="CHEBI:58048"/>
        <dbReference type="ChEBI" id="CHEBI:58359"/>
        <dbReference type="ChEBI" id="CHEBI:456215"/>
        <dbReference type="EC" id="6.3.5.4"/>
    </reaction>
</comment>
<dbReference type="InterPro" id="IPR014729">
    <property type="entry name" value="Rossmann-like_a/b/a_fold"/>
</dbReference>
<dbReference type="GO" id="GO:0004066">
    <property type="term" value="F:asparagine synthase (glutamine-hydrolyzing) activity"/>
    <property type="evidence" value="ECO:0007669"/>
    <property type="project" value="UniProtKB-EC"/>
</dbReference>
<reference evidence="12 13" key="2">
    <citation type="journal article" date="2011" name="Stand. Genomic Sci.">
        <title>Complete genome sequence of Isosphaera pallida type strain (IS1B).</title>
        <authorList>
            <consortium name="US DOE Joint Genome Institute (JGI-PGF)"/>
            <person name="Goker M."/>
            <person name="Cleland D."/>
            <person name="Saunders E."/>
            <person name="Lapidus A."/>
            <person name="Nolan M."/>
            <person name="Lucas S."/>
            <person name="Hammon N."/>
            <person name="Deshpande S."/>
            <person name="Cheng J.F."/>
            <person name="Tapia R."/>
            <person name="Han C."/>
            <person name="Goodwin L."/>
            <person name="Pitluck S."/>
            <person name="Liolios K."/>
            <person name="Pagani I."/>
            <person name="Ivanova N."/>
            <person name="Mavromatis K."/>
            <person name="Pati A."/>
            <person name="Chen A."/>
            <person name="Palaniappan K."/>
            <person name="Land M."/>
            <person name="Hauser L."/>
            <person name="Chang Y.J."/>
            <person name="Jeffries C.D."/>
            <person name="Detter J.C."/>
            <person name="Beck B."/>
            <person name="Woyke T."/>
            <person name="Bristow J."/>
            <person name="Eisen J.A."/>
            <person name="Markowitz V."/>
            <person name="Hugenholtz P."/>
            <person name="Kyrpides N.C."/>
            <person name="Klenk H.P."/>
        </authorList>
    </citation>
    <scope>NUCLEOTIDE SEQUENCE [LARGE SCALE GENOMIC DNA]</scope>
    <source>
        <strain evidence="13">ATCC 43644 / DSM 9630 / IS1B</strain>
    </source>
</reference>
<keyword evidence="5 9" id="KW-0067">ATP-binding</keyword>
<dbReference type="PANTHER" id="PTHR43284">
    <property type="entry name" value="ASPARAGINE SYNTHETASE (GLUTAMINE-HYDROLYZING)"/>
    <property type="match status" value="1"/>
</dbReference>
<evidence type="ECO:0000256" key="1">
    <source>
        <dbReference type="ARBA" id="ARBA00005187"/>
    </source>
</evidence>
<dbReference type="Proteomes" id="UP000008631">
    <property type="component" value="Chromosome"/>
</dbReference>
<dbReference type="Gene3D" id="3.60.20.10">
    <property type="entry name" value="Glutamine Phosphoribosylpyrophosphate, subunit 1, domain 1"/>
    <property type="match status" value="1"/>
</dbReference>
<dbReference type="FunCoup" id="E8R3L8">
    <property type="interactions" value="441"/>
</dbReference>
<dbReference type="EMBL" id="CP002353">
    <property type="protein sequence ID" value="ADV61585.1"/>
    <property type="molecule type" value="Genomic_DNA"/>
</dbReference>
<accession>E8R3L8</accession>
<evidence type="ECO:0000313" key="13">
    <source>
        <dbReference type="Proteomes" id="UP000008631"/>
    </source>
</evidence>
<dbReference type="STRING" id="575540.Isop_0996"/>
<feature type="site" description="Important for beta-aspartyl-AMP intermediate formation" evidence="10">
    <location>
        <position position="382"/>
    </location>
</feature>
<dbReference type="GO" id="GO:0005524">
    <property type="term" value="F:ATP binding"/>
    <property type="evidence" value="ECO:0007669"/>
    <property type="project" value="UniProtKB-KW"/>
</dbReference>
<feature type="binding site" evidence="9">
    <location>
        <position position="307"/>
    </location>
    <ligand>
        <name>ATP</name>
        <dbReference type="ChEBI" id="CHEBI:30616"/>
    </ligand>
</feature>
<dbReference type="InterPro" id="IPR001962">
    <property type="entry name" value="Asn_synthase"/>
</dbReference>
<dbReference type="HOGENOM" id="CLU_014658_3_1_0"/>
<keyword evidence="4 9" id="KW-0547">Nucleotide-binding</keyword>
<evidence type="ECO:0000256" key="10">
    <source>
        <dbReference type="PIRSR" id="PIRSR001589-3"/>
    </source>
</evidence>
<gene>
    <name evidence="12" type="ordered locus">Isop_0996</name>
</gene>
<name>E8R3L8_ISOPI</name>
<dbReference type="CDD" id="cd00712">
    <property type="entry name" value="AsnB"/>
    <property type="match status" value="1"/>
</dbReference>
<dbReference type="Pfam" id="PF13537">
    <property type="entry name" value="GATase_7"/>
    <property type="match status" value="1"/>
</dbReference>
<feature type="domain" description="Glutamine amidotransferase type-2" evidence="11">
    <location>
        <begin position="2"/>
        <end position="190"/>
    </location>
</feature>
<evidence type="ECO:0000256" key="3">
    <source>
        <dbReference type="ARBA" id="ARBA00012737"/>
    </source>
</evidence>
<dbReference type="Pfam" id="PF00733">
    <property type="entry name" value="Asn_synthase"/>
    <property type="match status" value="1"/>
</dbReference>
<dbReference type="RefSeq" id="WP_013563874.1">
    <property type="nucleotide sequence ID" value="NC_014962.1"/>
</dbReference>
<dbReference type="KEGG" id="ipa:Isop_0996"/>
<evidence type="ECO:0000259" key="11">
    <source>
        <dbReference type="PROSITE" id="PS51278"/>
    </source>
</evidence>
<keyword evidence="12" id="KW-0436">Ligase</keyword>
<dbReference type="eggNOG" id="COG0367">
    <property type="taxonomic scope" value="Bacteria"/>
</dbReference>
<evidence type="ECO:0000256" key="7">
    <source>
        <dbReference type="ARBA" id="ARBA00048741"/>
    </source>
</evidence>
<dbReference type="NCBIfam" id="TIGR01536">
    <property type="entry name" value="asn_synth_AEB"/>
    <property type="match status" value="1"/>
</dbReference>
<dbReference type="InterPro" id="IPR033738">
    <property type="entry name" value="AsnB_N"/>
</dbReference>
<dbReference type="GO" id="GO:0006529">
    <property type="term" value="P:asparagine biosynthetic process"/>
    <property type="evidence" value="ECO:0007669"/>
    <property type="project" value="UniProtKB-KW"/>
</dbReference>
<evidence type="ECO:0000256" key="4">
    <source>
        <dbReference type="ARBA" id="ARBA00022741"/>
    </source>
</evidence>
<dbReference type="MEROPS" id="C44.001"/>
<dbReference type="SUPFAM" id="SSF52402">
    <property type="entry name" value="Adenine nucleotide alpha hydrolases-like"/>
    <property type="match status" value="1"/>
</dbReference>
<comment type="pathway">
    <text evidence="1">Amino-acid biosynthesis; L-asparagine biosynthesis; L-asparagine from L-aspartate (L-Gln route): step 1/1.</text>
</comment>
<dbReference type="Gene3D" id="3.40.50.620">
    <property type="entry name" value="HUPs"/>
    <property type="match status" value="2"/>
</dbReference>
<dbReference type="SUPFAM" id="SSF56235">
    <property type="entry name" value="N-terminal nucleophile aminohydrolases (Ntn hydrolases)"/>
    <property type="match status" value="1"/>
</dbReference>
<dbReference type="InterPro" id="IPR006426">
    <property type="entry name" value="Asn_synth_AEB"/>
</dbReference>
<dbReference type="InterPro" id="IPR017932">
    <property type="entry name" value="GATase_2_dom"/>
</dbReference>
<dbReference type="PROSITE" id="PS51278">
    <property type="entry name" value="GATASE_TYPE_2"/>
    <property type="match status" value="1"/>
</dbReference>